<feature type="transmembrane region" description="Helical" evidence="1">
    <location>
        <begin position="147"/>
        <end position="169"/>
    </location>
</feature>
<gene>
    <name evidence="2" type="ORF">HAND1043_LOCUS18692</name>
</gene>
<feature type="transmembrane region" description="Helical" evidence="1">
    <location>
        <begin position="176"/>
        <end position="197"/>
    </location>
</feature>
<feature type="transmembrane region" description="Helical" evidence="1">
    <location>
        <begin position="121"/>
        <end position="141"/>
    </location>
</feature>
<keyword evidence="1" id="KW-0812">Transmembrane</keyword>
<protein>
    <submittedName>
        <fullName evidence="2">Uncharacterized protein</fullName>
    </submittedName>
</protein>
<evidence type="ECO:0000256" key="1">
    <source>
        <dbReference type="SAM" id="Phobius"/>
    </source>
</evidence>
<name>A0A7S0U4E7_HEMAN</name>
<proteinExistence type="predicted"/>
<keyword evidence="1" id="KW-0472">Membrane</keyword>
<dbReference type="AlphaFoldDB" id="A0A7S0U4E7"/>
<accession>A0A7S0U4E7</accession>
<organism evidence="2">
    <name type="scientific">Hemiselmis andersenii</name>
    <name type="common">Cryptophyte alga</name>
    <dbReference type="NCBI Taxonomy" id="464988"/>
    <lineage>
        <taxon>Eukaryota</taxon>
        <taxon>Cryptophyceae</taxon>
        <taxon>Cryptomonadales</taxon>
        <taxon>Hemiselmidaceae</taxon>
        <taxon>Hemiselmis</taxon>
    </lineage>
</organism>
<reference evidence="2" key="1">
    <citation type="submission" date="2021-01" db="EMBL/GenBank/DDBJ databases">
        <authorList>
            <person name="Corre E."/>
            <person name="Pelletier E."/>
            <person name="Niang G."/>
            <person name="Scheremetjew M."/>
            <person name="Finn R."/>
            <person name="Kale V."/>
            <person name="Holt S."/>
            <person name="Cochrane G."/>
            <person name="Meng A."/>
            <person name="Brown T."/>
            <person name="Cohen L."/>
        </authorList>
    </citation>
    <scope>NUCLEOTIDE SEQUENCE</scope>
    <source>
        <strain evidence="2">CCMP441</strain>
    </source>
</reference>
<dbReference type="EMBL" id="HBFK01030753">
    <property type="protein sequence ID" value="CAD8752186.1"/>
    <property type="molecule type" value="Transcribed_RNA"/>
</dbReference>
<feature type="non-terminal residue" evidence="2">
    <location>
        <position position="1"/>
    </location>
</feature>
<feature type="transmembrane region" description="Helical" evidence="1">
    <location>
        <begin position="94"/>
        <end position="114"/>
    </location>
</feature>
<evidence type="ECO:0000313" key="2">
    <source>
        <dbReference type="EMBL" id="CAD8752186.1"/>
    </source>
</evidence>
<sequence>VEVTQQGGLPFMGWFVKTLEEEGSQGRDAREFVVEAKWDDDNEWSEVAMPKWLSITTGADVAFYAGKRVSLPERRGKVVVFQTTASRAWFLHRVLRSLICCVLLTLVSMVAAAGRGHEARWLAKFTMAFSLAIQCVSGVCFALEGSILAMIECFLWIPTYLTVVLALFWEKRFLHFLLLSVVADVAAVSVQACLVDGEYTASFFRNNVPVQGCVLFCLMLWVKVSRWHALQKSRKLVEKDQKQYERVWTMHVGCDREEATLRLLENKVASINLRGHVCRQHERKRFNEITSVSHGWTTQTPDFLLDSLGFRTVPNTIDLSRPVTSLDQLYACASVVNAIVLDKLKTWALQSDGMFPLESASGVQTELEFRRWSDVEGTQDEELVKWSCLKKYHRATEKVTRSYGYDTSRLLDVCRHAIIFETIKDLSRCLDVIVGDTDVSIERIKNRFSRAYDPDESAGYRDFSINLRLVTPETIALGVEAHVCEVQLILKSFANIKTLNGHKRYIAWRNWRGL</sequence>
<keyword evidence="1" id="KW-1133">Transmembrane helix</keyword>